<dbReference type="InterPro" id="IPR033922">
    <property type="entry name" value="NAD_bind_Glu_DH"/>
</dbReference>
<name>A0AA94HMS2_9MICO</name>
<evidence type="ECO:0000256" key="1">
    <source>
        <dbReference type="ARBA" id="ARBA00006382"/>
    </source>
</evidence>
<dbReference type="FunFam" id="3.40.50.10860:FF:000003">
    <property type="entry name" value="Glutamate dehydrogenase"/>
    <property type="match status" value="1"/>
</dbReference>
<keyword evidence="5" id="KW-0547">Nucleotide-binding</keyword>
<dbReference type="Proteomes" id="UP000198506">
    <property type="component" value="Unassembled WGS sequence"/>
</dbReference>
<dbReference type="InterPro" id="IPR046346">
    <property type="entry name" value="Aminoacid_DH-like_N_sf"/>
</dbReference>
<dbReference type="InterPro" id="IPR033524">
    <property type="entry name" value="Glu/Leu/Phe/Val_DH_AS"/>
</dbReference>
<organism evidence="9 10">
    <name type="scientific">Agrococcus baldri</name>
    <dbReference type="NCBI Taxonomy" id="153730"/>
    <lineage>
        <taxon>Bacteria</taxon>
        <taxon>Bacillati</taxon>
        <taxon>Actinomycetota</taxon>
        <taxon>Actinomycetes</taxon>
        <taxon>Micrococcales</taxon>
        <taxon>Microbacteriaceae</taxon>
        <taxon>Agrococcus</taxon>
    </lineage>
</organism>
<evidence type="ECO:0000256" key="3">
    <source>
        <dbReference type="PIRNR" id="PIRNR000185"/>
    </source>
</evidence>
<sequence>MTAIEVRRAASPLDDARTSLGEAIDILGYSDGMRQMLATPRREMTVAIPLRRDNGQVEVFTGHRVQHNLSRGPAKGGLRYSAAVDLDEVRALAMWMTWKCALLDVPYGGAKGGVAVDPRQLTLDELERLTRRYTSEILPMIGPARDIPAPDIGTNEQTMAWIMDTYSTNVGYTVPGVVTGKPLSLGGSRGRASATSRGVTVIALEALRHRGIEPSSATAAVQGFGKVGRDAARFLFEAGVRVQAVSDVDGAVFASGGLDLDALGEHVDLTGSVVGFAAAEPIDPADLLELELGLLVPAAVEGVIHEGNADRIRARVVVEGANGPTTSEADRMLAERDVFVVPDILANAGGVLVSYFEWVQGNQSYWWSQREVEDRLRDRMSSAWHAVLEGAQQRGTSLRTAATCIAVERVAEAHRLRGLYP</sequence>
<dbReference type="PRINTS" id="PR00082">
    <property type="entry name" value="GLFDHDRGNASE"/>
</dbReference>
<dbReference type="GO" id="GO:0000166">
    <property type="term" value="F:nucleotide binding"/>
    <property type="evidence" value="ECO:0007669"/>
    <property type="project" value="UniProtKB-KW"/>
</dbReference>
<comment type="similarity">
    <text evidence="1 3 7">Belongs to the Glu/Leu/Phe/Val dehydrogenases family.</text>
</comment>
<dbReference type="GO" id="GO:0006538">
    <property type="term" value="P:L-glutamate catabolic process"/>
    <property type="evidence" value="ECO:0007669"/>
    <property type="project" value="TreeGrafter"/>
</dbReference>
<gene>
    <name evidence="9" type="ORF">SAMN04487783_1681</name>
</gene>
<evidence type="ECO:0000256" key="6">
    <source>
        <dbReference type="PIRSR" id="PIRSR000185-3"/>
    </source>
</evidence>
<evidence type="ECO:0000259" key="8">
    <source>
        <dbReference type="SMART" id="SM00839"/>
    </source>
</evidence>
<evidence type="ECO:0000256" key="4">
    <source>
        <dbReference type="PIRSR" id="PIRSR000185-1"/>
    </source>
</evidence>
<proteinExistence type="inferred from homology"/>
<dbReference type="PANTHER" id="PTHR11606">
    <property type="entry name" value="GLUTAMATE DEHYDROGENASE"/>
    <property type="match status" value="1"/>
</dbReference>
<feature type="binding site" evidence="5">
    <location>
        <position position="195"/>
    </location>
    <ligand>
        <name>NAD(+)</name>
        <dbReference type="ChEBI" id="CHEBI:57540"/>
    </ligand>
</feature>
<dbReference type="EMBL" id="FOZN01000002">
    <property type="protein sequence ID" value="SFS12165.1"/>
    <property type="molecule type" value="Genomic_DNA"/>
</dbReference>
<dbReference type="InterPro" id="IPR006096">
    <property type="entry name" value="Glu/Leu/Phe/Val/Trp_DH_C"/>
</dbReference>
<dbReference type="SUPFAM" id="SSF51735">
    <property type="entry name" value="NAD(P)-binding Rossmann-fold domains"/>
    <property type="match status" value="1"/>
</dbReference>
<dbReference type="Pfam" id="PF02812">
    <property type="entry name" value="ELFV_dehydrog_N"/>
    <property type="match status" value="1"/>
</dbReference>
<feature type="binding site" evidence="5">
    <location>
        <position position="99"/>
    </location>
    <ligand>
        <name>substrate</name>
    </ligand>
</feature>
<reference evidence="9 10" key="1">
    <citation type="submission" date="2016-10" db="EMBL/GenBank/DDBJ databases">
        <authorList>
            <person name="Varghese N."/>
            <person name="Submissions S."/>
        </authorList>
    </citation>
    <scope>NUCLEOTIDE SEQUENCE [LARGE SCALE GENOMIC DNA]</scope>
    <source>
        <strain evidence="9 10">IAM 15147</strain>
    </source>
</reference>
<dbReference type="InterPro" id="IPR006095">
    <property type="entry name" value="Glu/Leu/Phe/Val/Trp_DH"/>
</dbReference>
<feature type="domain" description="Glutamate/phenylalanine/leucine/valine/L-tryptophan dehydrogenase C-terminal" evidence="8">
    <location>
        <begin position="188"/>
        <end position="418"/>
    </location>
</feature>
<dbReference type="InterPro" id="IPR014362">
    <property type="entry name" value="Glu_DH"/>
</dbReference>
<feature type="binding site" evidence="5">
    <location>
        <position position="75"/>
    </location>
    <ligand>
        <name>substrate</name>
    </ligand>
</feature>
<evidence type="ECO:0000313" key="10">
    <source>
        <dbReference type="Proteomes" id="UP000198506"/>
    </source>
</evidence>
<feature type="binding site" evidence="5">
    <location>
        <position position="354"/>
    </location>
    <ligand>
        <name>substrate</name>
    </ligand>
</feature>
<dbReference type="SUPFAM" id="SSF53223">
    <property type="entry name" value="Aminoacid dehydrogenase-like, N-terminal domain"/>
    <property type="match status" value="1"/>
</dbReference>
<dbReference type="PANTHER" id="PTHR11606:SF13">
    <property type="entry name" value="GLUTAMATE DEHYDROGENASE 1, MITOCHONDRIAL"/>
    <property type="match status" value="1"/>
</dbReference>
<dbReference type="SMART" id="SM00839">
    <property type="entry name" value="ELFV_dehydrog"/>
    <property type="match status" value="1"/>
</dbReference>
<comment type="caution">
    <text evidence="9">The sequence shown here is derived from an EMBL/GenBank/DDBJ whole genome shotgun (WGS) entry which is preliminary data.</text>
</comment>
<feature type="site" description="Important for catalysis" evidence="6">
    <location>
        <position position="151"/>
    </location>
</feature>
<dbReference type="InterPro" id="IPR006097">
    <property type="entry name" value="Glu/Leu/Phe/Val/Trp_DH_dimer"/>
</dbReference>
<dbReference type="RefSeq" id="WP_092917676.1">
    <property type="nucleotide sequence ID" value="NZ_FOZN01000002.1"/>
</dbReference>
<dbReference type="InterPro" id="IPR036291">
    <property type="entry name" value="NAD(P)-bd_dom_sf"/>
</dbReference>
<evidence type="ECO:0000313" key="9">
    <source>
        <dbReference type="EMBL" id="SFS12165.1"/>
    </source>
</evidence>
<dbReference type="PROSITE" id="PS00074">
    <property type="entry name" value="GLFV_DEHYDROGENASE"/>
    <property type="match status" value="1"/>
</dbReference>
<dbReference type="PIRSF" id="PIRSF000185">
    <property type="entry name" value="Glu_DH"/>
    <property type="match status" value="1"/>
</dbReference>
<keyword evidence="2 3" id="KW-0560">Oxidoreductase</keyword>
<evidence type="ECO:0000256" key="7">
    <source>
        <dbReference type="RuleBase" id="RU004417"/>
    </source>
</evidence>
<evidence type="ECO:0000256" key="5">
    <source>
        <dbReference type="PIRSR" id="PIRSR000185-2"/>
    </source>
</evidence>
<keyword evidence="5" id="KW-0520">NAD</keyword>
<protein>
    <recommendedName>
        <fullName evidence="3">Glutamate dehydrogenase</fullName>
    </recommendedName>
</protein>
<feature type="active site" description="Proton donor" evidence="4">
    <location>
        <position position="111"/>
    </location>
</feature>
<keyword evidence="10" id="KW-1185">Reference proteome</keyword>
<dbReference type="CDD" id="cd01076">
    <property type="entry name" value="NAD_bind_1_Glu_DH"/>
    <property type="match status" value="1"/>
</dbReference>
<dbReference type="Gene3D" id="3.40.50.720">
    <property type="entry name" value="NAD(P)-binding Rossmann-like Domain"/>
    <property type="match status" value="1"/>
</dbReference>
<dbReference type="AlphaFoldDB" id="A0AA94HMS2"/>
<dbReference type="Gene3D" id="3.40.50.10860">
    <property type="entry name" value="Leucine Dehydrogenase, chain A, domain 1"/>
    <property type="match status" value="1"/>
</dbReference>
<dbReference type="GO" id="GO:0004352">
    <property type="term" value="F:glutamate dehydrogenase (NAD+) activity"/>
    <property type="evidence" value="ECO:0007669"/>
    <property type="project" value="TreeGrafter"/>
</dbReference>
<evidence type="ECO:0000256" key="2">
    <source>
        <dbReference type="ARBA" id="ARBA00023002"/>
    </source>
</evidence>
<dbReference type="Pfam" id="PF00208">
    <property type="entry name" value="ELFV_dehydrog"/>
    <property type="match status" value="1"/>
</dbReference>
<accession>A0AA94HMS2</accession>